<evidence type="ECO:0000313" key="4">
    <source>
        <dbReference type="Proteomes" id="UP000324585"/>
    </source>
</evidence>
<keyword evidence="1" id="KW-0648">Protein biosynthesis</keyword>
<accession>A0A5J4YMI5</accession>
<name>A0A5J4YMI5_PORPP</name>
<reference evidence="4" key="1">
    <citation type="journal article" date="2019" name="Nat. Commun.">
        <title>Expansion of phycobilisome linker gene families in mesophilic red algae.</title>
        <authorList>
            <person name="Lee J."/>
            <person name="Kim D."/>
            <person name="Bhattacharya D."/>
            <person name="Yoon H.S."/>
        </authorList>
    </citation>
    <scope>NUCLEOTIDE SEQUENCE [LARGE SCALE GENOMIC DNA]</scope>
    <source>
        <strain evidence="4">CCMP 1328</strain>
    </source>
</reference>
<dbReference type="GO" id="GO:0016281">
    <property type="term" value="C:eukaryotic translation initiation factor 4F complex"/>
    <property type="evidence" value="ECO:0007669"/>
    <property type="project" value="TreeGrafter"/>
</dbReference>
<evidence type="ECO:0000313" key="3">
    <source>
        <dbReference type="EMBL" id="KAA8492242.1"/>
    </source>
</evidence>
<organism evidence="3 4">
    <name type="scientific">Porphyridium purpureum</name>
    <name type="common">Red alga</name>
    <name type="synonym">Porphyridium cruentum</name>
    <dbReference type="NCBI Taxonomy" id="35688"/>
    <lineage>
        <taxon>Eukaryota</taxon>
        <taxon>Rhodophyta</taxon>
        <taxon>Bangiophyceae</taxon>
        <taxon>Porphyridiales</taxon>
        <taxon>Porphyridiaceae</taxon>
        <taxon>Porphyridium</taxon>
    </lineage>
</organism>
<dbReference type="PANTHER" id="PTHR11960">
    <property type="entry name" value="EUKARYOTIC TRANSLATION INITIATION FACTOR 4E RELATED"/>
    <property type="match status" value="1"/>
</dbReference>
<keyword evidence="1" id="KW-0694">RNA-binding</keyword>
<dbReference type="EMBL" id="VRMN01000010">
    <property type="protein sequence ID" value="KAA8492242.1"/>
    <property type="molecule type" value="Genomic_DNA"/>
</dbReference>
<feature type="region of interest" description="Disordered" evidence="2">
    <location>
        <begin position="173"/>
        <end position="206"/>
    </location>
</feature>
<keyword evidence="4" id="KW-1185">Reference proteome</keyword>
<dbReference type="OrthoDB" id="590761at2759"/>
<evidence type="ECO:0000256" key="2">
    <source>
        <dbReference type="SAM" id="MobiDB-lite"/>
    </source>
</evidence>
<proteinExistence type="inferred from homology"/>
<dbReference type="InterPro" id="IPR023398">
    <property type="entry name" value="TIF_eIF4e-like"/>
</dbReference>
<dbReference type="InterPro" id="IPR001040">
    <property type="entry name" value="TIF_eIF_4E"/>
</dbReference>
<dbReference type="Gene3D" id="3.30.760.10">
    <property type="entry name" value="RNA Cap, Translation Initiation Factor Eif4e"/>
    <property type="match status" value="1"/>
</dbReference>
<comment type="similarity">
    <text evidence="1">Belongs to the eukaryotic initiation factor 4E family.</text>
</comment>
<dbReference type="GO" id="GO:0000340">
    <property type="term" value="F:RNA 7-methylguanosine cap binding"/>
    <property type="evidence" value="ECO:0007669"/>
    <property type="project" value="TreeGrafter"/>
</dbReference>
<gene>
    <name evidence="3" type="ORF">FVE85_3680</name>
</gene>
<feature type="compositionally biased region" description="Polar residues" evidence="2">
    <location>
        <begin position="194"/>
        <end position="206"/>
    </location>
</feature>
<dbReference type="AlphaFoldDB" id="A0A5J4YMI5"/>
<protein>
    <submittedName>
        <fullName evidence="3">Eukaryotic translation initiation factor NCBP</fullName>
    </submittedName>
</protein>
<dbReference type="SUPFAM" id="SSF55418">
    <property type="entry name" value="eIF4e-like"/>
    <property type="match status" value="1"/>
</dbReference>
<dbReference type="Proteomes" id="UP000324585">
    <property type="component" value="Unassembled WGS sequence"/>
</dbReference>
<dbReference type="PANTHER" id="PTHR11960:SF18">
    <property type="entry name" value="EUKARYOTIC TRANSLATION INITIATION FACTOR 4E HOMOLOGOUS PROTEIN, ISOFORM B"/>
    <property type="match status" value="1"/>
</dbReference>
<keyword evidence="1 3" id="KW-0396">Initiation factor</keyword>
<feature type="compositionally biased region" description="Polar residues" evidence="2">
    <location>
        <begin position="173"/>
        <end position="183"/>
    </location>
</feature>
<dbReference type="OMA" id="TKWITNC"/>
<dbReference type="Pfam" id="PF01652">
    <property type="entry name" value="IF4E"/>
    <property type="match status" value="1"/>
</dbReference>
<sequence>MKGMMKEAGHDLWDKFTILHMQQPRGSRARQWTSLVKPVGPEVSTVEQFWSIYSRLAKPDSLPHGVNYFVFRGGIMPYWEDPGNEGGGRWTLRLKKGLATLAFEELVLALLGGSIPEGDQVCGVAINIRLQDDLAFVWTKQQRDSHGVYLDELFKDVIGECVYSQSKPWTYRSHSSEQQQASTRDPRQFRAGNATGSAVPSQGTSA</sequence>
<comment type="caution">
    <text evidence="3">The sequence shown here is derived from an EMBL/GenBank/DDBJ whole genome shotgun (WGS) entry which is preliminary data.</text>
</comment>
<dbReference type="GO" id="GO:0003743">
    <property type="term" value="F:translation initiation factor activity"/>
    <property type="evidence" value="ECO:0007669"/>
    <property type="project" value="UniProtKB-KW"/>
</dbReference>
<evidence type="ECO:0000256" key="1">
    <source>
        <dbReference type="RuleBase" id="RU004374"/>
    </source>
</evidence>